<dbReference type="PANTHER" id="PTHR16196:SF0">
    <property type="entry name" value="PRE-MRNA-SPLICING FACTOR CWC25 HOMOLOG"/>
    <property type="match status" value="1"/>
</dbReference>
<dbReference type="InterPro" id="IPR051376">
    <property type="entry name" value="CWC25_splicing_factor"/>
</dbReference>
<evidence type="ECO:0000313" key="9">
    <source>
        <dbReference type="EMBL" id="KAL0491634.1"/>
    </source>
</evidence>
<feature type="compositionally biased region" description="Polar residues" evidence="8">
    <location>
        <begin position="272"/>
        <end position="288"/>
    </location>
</feature>
<evidence type="ECO:0000256" key="8">
    <source>
        <dbReference type="SAM" id="MobiDB-lite"/>
    </source>
</evidence>
<feature type="region of interest" description="Disordered" evidence="8">
    <location>
        <begin position="1"/>
        <end position="29"/>
    </location>
</feature>
<evidence type="ECO:0000256" key="2">
    <source>
        <dbReference type="ARBA" id="ARBA00006695"/>
    </source>
</evidence>
<dbReference type="GO" id="GO:0000398">
    <property type="term" value="P:mRNA splicing, via spliceosome"/>
    <property type="evidence" value="ECO:0007669"/>
    <property type="project" value="TreeGrafter"/>
</dbReference>
<comment type="similarity">
    <text evidence="2">Belongs to the CWC25 family.</text>
</comment>
<reference evidence="9 10" key="1">
    <citation type="submission" date="2024-03" db="EMBL/GenBank/DDBJ databases">
        <title>The Acrasis kona genome and developmental transcriptomes reveal deep origins of eukaryotic multicellular pathways.</title>
        <authorList>
            <person name="Sheikh S."/>
            <person name="Fu C.-J."/>
            <person name="Brown M.W."/>
            <person name="Baldauf S.L."/>
        </authorList>
    </citation>
    <scope>NUCLEOTIDE SEQUENCE [LARGE SCALE GENOMIC DNA]</scope>
    <source>
        <strain evidence="9 10">ATCC MYA-3509</strain>
    </source>
</reference>
<accession>A0AAW2ZQD7</accession>
<dbReference type="PANTHER" id="PTHR16196">
    <property type="entry name" value="CELL CYCLE CONTROL PROTEIN CWF25"/>
    <property type="match status" value="1"/>
</dbReference>
<dbReference type="AlphaFoldDB" id="A0AAW2ZQD7"/>
<feature type="region of interest" description="Disordered" evidence="8">
    <location>
        <begin position="96"/>
        <end position="288"/>
    </location>
</feature>
<organism evidence="9 10">
    <name type="scientific">Acrasis kona</name>
    <dbReference type="NCBI Taxonomy" id="1008807"/>
    <lineage>
        <taxon>Eukaryota</taxon>
        <taxon>Discoba</taxon>
        <taxon>Heterolobosea</taxon>
        <taxon>Tetramitia</taxon>
        <taxon>Eutetramitia</taxon>
        <taxon>Acrasidae</taxon>
        <taxon>Acrasis</taxon>
    </lineage>
</organism>
<evidence type="ECO:0000256" key="1">
    <source>
        <dbReference type="ARBA" id="ARBA00004123"/>
    </source>
</evidence>
<dbReference type="InterPro" id="IPR022209">
    <property type="entry name" value="CWC25"/>
</dbReference>
<feature type="region of interest" description="Disordered" evidence="8">
    <location>
        <begin position="302"/>
        <end position="323"/>
    </location>
</feature>
<feature type="compositionally biased region" description="Basic and acidic residues" evidence="8">
    <location>
        <begin position="135"/>
        <end position="150"/>
    </location>
</feature>
<gene>
    <name evidence="9" type="ORF">AKO1_000303</name>
</gene>
<keyword evidence="5" id="KW-0175">Coiled coil</keyword>
<keyword evidence="7" id="KW-0539">Nucleus</keyword>
<evidence type="ECO:0000256" key="7">
    <source>
        <dbReference type="ARBA" id="ARBA00023242"/>
    </source>
</evidence>
<feature type="compositionally biased region" description="Basic residues" evidence="8">
    <location>
        <begin position="115"/>
        <end position="134"/>
    </location>
</feature>
<dbReference type="EMBL" id="JAOPGA020001834">
    <property type="protein sequence ID" value="KAL0491634.1"/>
    <property type="molecule type" value="Genomic_DNA"/>
</dbReference>
<evidence type="ECO:0000256" key="5">
    <source>
        <dbReference type="ARBA" id="ARBA00023054"/>
    </source>
</evidence>
<feature type="compositionally biased region" description="Basic residues" evidence="8">
    <location>
        <begin position="196"/>
        <end position="209"/>
    </location>
</feature>
<keyword evidence="3" id="KW-0507">mRNA processing</keyword>
<evidence type="ECO:0000256" key="6">
    <source>
        <dbReference type="ARBA" id="ARBA00023187"/>
    </source>
</evidence>
<evidence type="ECO:0000256" key="4">
    <source>
        <dbReference type="ARBA" id="ARBA00022728"/>
    </source>
</evidence>
<sequence length="323" mass="38852">MSGREESSSSDLSWMYKDPKQYNNQSKGSLDEYLLGNKRIQSEVAEHDVDKIRKTNAPGALFLKRGPERKSENEKASVLAREDPFISMRTQELKALKAKLEDPEFIERIREKEEKRKRKEEKKKKKEEKKKRKLEKLNNEDDKYNKRDRSVSPPSRSYRRNYSPDRKKHRDNYSPPRRSERRYSRSPSPRGDRRYSPRRSPRNTHRSPRRSPDDREDRRRRVRSPSPRRSRSKQSRSPRQEKKQLSEEERNAKLQEMMEDAKKMLQERHQKSISQQTQEQVKIQPNNNAKFLNQVKNQAYMDSEQTMEERIQSRKHTIEKDIA</sequence>
<keyword evidence="6" id="KW-0508">mRNA splicing</keyword>
<name>A0AAW2ZQD7_9EUKA</name>
<feature type="compositionally biased region" description="Basic residues" evidence="8">
    <location>
        <begin position="220"/>
        <end position="236"/>
    </location>
</feature>
<dbReference type="Pfam" id="PF12542">
    <property type="entry name" value="CWC25"/>
    <property type="match status" value="1"/>
</dbReference>
<feature type="compositionally biased region" description="Basic and acidic residues" evidence="8">
    <location>
        <begin position="307"/>
        <end position="323"/>
    </location>
</feature>
<dbReference type="Proteomes" id="UP001431209">
    <property type="component" value="Unassembled WGS sequence"/>
</dbReference>
<dbReference type="GO" id="GO:0005684">
    <property type="term" value="C:U2-type spliceosomal complex"/>
    <property type="evidence" value="ECO:0007669"/>
    <property type="project" value="TreeGrafter"/>
</dbReference>
<feature type="compositionally biased region" description="Basic and acidic residues" evidence="8">
    <location>
        <begin position="210"/>
        <end position="219"/>
    </location>
</feature>
<evidence type="ECO:0000256" key="3">
    <source>
        <dbReference type="ARBA" id="ARBA00022664"/>
    </source>
</evidence>
<comment type="subcellular location">
    <subcellularLocation>
        <location evidence="1">Nucleus</location>
    </subcellularLocation>
</comment>
<keyword evidence="4" id="KW-0747">Spliceosome</keyword>
<evidence type="ECO:0000313" key="10">
    <source>
        <dbReference type="Proteomes" id="UP001431209"/>
    </source>
</evidence>
<proteinExistence type="inferred from homology"/>
<feature type="compositionally biased region" description="Basic and acidic residues" evidence="8">
    <location>
        <begin position="96"/>
        <end position="114"/>
    </location>
</feature>
<comment type="caution">
    <text evidence="9">The sequence shown here is derived from an EMBL/GenBank/DDBJ whole genome shotgun (WGS) entry which is preliminary data.</text>
</comment>
<keyword evidence="10" id="KW-1185">Reference proteome</keyword>
<protein>
    <submittedName>
        <fullName evidence="9">CWC25</fullName>
    </submittedName>
</protein>
<feature type="compositionally biased region" description="Basic and acidic residues" evidence="8">
    <location>
        <begin position="259"/>
        <end position="270"/>
    </location>
</feature>
<feature type="compositionally biased region" description="Basic and acidic residues" evidence="8">
    <location>
        <begin position="238"/>
        <end position="253"/>
    </location>
</feature>